<dbReference type="EMBL" id="CAADFF010000122">
    <property type="protein sequence ID" value="VFJ98513.1"/>
    <property type="molecule type" value="Genomic_DNA"/>
</dbReference>
<keyword evidence="1" id="KW-1133">Transmembrane helix</keyword>
<reference evidence="2" key="1">
    <citation type="submission" date="2019-02" db="EMBL/GenBank/DDBJ databases">
        <authorList>
            <person name="Gruber-Vodicka R. H."/>
            <person name="Seah K. B. B."/>
        </authorList>
    </citation>
    <scope>NUCLEOTIDE SEQUENCE</scope>
    <source>
        <strain evidence="2">BECK_M7</strain>
    </source>
</reference>
<sequence>MIVLSKIFRITDSIRPRRTREVPTKKPIAHRGRRSGAVLLLFLGIIVLVSTGIFLGHPGRLSSHRSQHAERSMAALFHAKQALIGWAVSHPSAPGSMPWPDRNADGNYDGDSDCASLSGDAVFNPSFLLGRLPWRGRTNPCERTHGGLGVDVRDGASERLWYAVSRNLIRRYQSPAGYPRIDVELADNAPFPWFTVRDGEGGSISDRVAVVLVAPGEASGEQDRSGGAPGAENYLDIHAGTGIGNGDSDGCFDNRAGCGGSDGEEFVLADADSVFNDRLVFITVDELMMKVERRVLNEVDQALDNYRETSGVYPWMSPFAYPATMVSGRVTENAEDAARTLIDGNADFIAAGVRRGQVVRNVGDGSKGIIESVDSRSLSLTSEGLRHGEDNRFDANRIGDPDDNDRYEILVDTSGMATSGSLGNTLRDASRSVGFDALGIGVGDMVENVGDETYGVVAGMPDSVTLTLRRLASDETMAFDPGDSYEIPRFNGIPNTREGALPLHAVGECFRTGFTVAWKIPDGIMETTRSVNNVGYLESLQGTLRCSGMEDEMGNRMAAHGENGNCRVDRPSVTVPWANGSCSWQTSDSVRCRGRTDWRWYLAGTVTGNHGLGSMGFEDSDTDFREMGVSAGDVALNVTDGSRGVIRLVTDHGVATFQSYGGTRNDFRIGDRYRIRVATKIIPEKNADCADIAHGGGTITCDARTLVDTGAHFRENGVRAGDTIGNQSKGWWGIVREVGRPGAFANAEGVLWLESMGDPGGDSGGNGSAGGFAHGDRYVIRSGFVDKRRYTFDVAFMGDGVIRDNAGLRSAETRPGMPLGKNLIGVQDRDAVNRRTVADAAIRTKSATATETTAIGVSGIQLDLAPDFPAWFFDNHWYKFIYMAASSAHLPGGNGDCRLGNDCLRLKTVGTGGIGVRADIEALVISAGRATNGADCLQIRPASNPNRYFEKENVHSLDDSDSTFERRRQGFLDACFQDQVKIVMP</sequence>
<evidence type="ECO:0000313" key="2">
    <source>
        <dbReference type="EMBL" id="VFJ98513.1"/>
    </source>
</evidence>
<keyword evidence="1" id="KW-0812">Transmembrane</keyword>
<organism evidence="2">
    <name type="scientific">Candidatus Kentrum sp. LFY</name>
    <dbReference type="NCBI Taxonomy" id="2126342"/>
    <lineage>
        <taxon>Bacteria</taxon>
        <taxon>Pseudomonadati</taxon>
        <taxon>Pseudomonadota</taxon>
        <taxon>Gammaproteobacteria</taxon>
        <taxon>Candidatus Kentrum</taxon>
    </lineage>
</organism>
<feature type="transmembrane region" description="Helical" evidence="1">
    <location>
        <begin position="36"/>
        <end position="56"/>
    </location>
</feature>
<evidence type="ECO:0000256" key="1">
    <source>
        <dbReference type="SAM" id="Phobius"/>
    </source>
</evidence>
<dbReference type="AlphaFoldDB" id="A0A450V145"/>
<accession>A0A450V145</accession>
<gene>
    <name evidence="2" type="ORF">BECKLFY1418B_GA0070995_11225</name>
</gene>
<protein>
    <submittedName>
        <fullName evidence="2">Uncharacterized protein</fullName>
    </submittedName>
</protein>
<keyword evidence="1" id="KW-0472">Membrane</keyword>
<proteinExistence type="predicted"/>
<name>A0A450V145_9GAMM</name>